<gene>
    <name evidence="3" type="primary">Necator_chrII.g8261</name>
    <name evidence="3" type="ORF">RB195_020467</name>
</gene>
<evidence type="ECO:0000313" key="4">
    <source>
        <dbReference type="Proteomes" id="UP001303046"/>
    </source>
</evidence>
<dbReference type="Pfam" id="PF01705">
    <property type="entry name" value="CX"/>
    <property type="match status" value="1"/>
</dbReference>
<dbReference type="EMBL" id="JAVFWL010000002">
    <property type="protein sequence ID" value="KAK6738368.1"/>
    <property type="molecule type" value="Genomic_DNA"/>
</dbReference>
<feature type="domain" description="CX" evidence="2">
    <location>
        <begin position="77"/>
        <end position="138"/>
    </location>
</feature>
<proteinExistence type="predicted"/>
<name>A0ABR1CL34_NECAM</name>
<comment type="caution">
    <text evidence="3">The sequence shown here is derived from an EMBL/GenBank/DDBJ whole genome shotgun (WGS) entry which is preliminary data.</text>
</comment>
<sequence>MAFIGLFPAILFITFITIGGQIQQTRSLSGTPATDGNNVTNAEIYRIITQQLLNGFAVWRVKMFNDRVFVEKTRRSYWLGDRYFRMDNDYYWKSRDTCAYRMNETERRNLVYEDGIPIYDIIYQCQRYAEYCCGLDCCRIYDLEHPPTTPSWRRPRWNQAIFYIPNIVINQLPSQRNLPANGQPLIDLGGSERITNQWDFLAAAPSRFGTILELQNLQQGI</sequence>
<evidence type="ECO:0000256" key="1">
    <source>
        <dbReference type="SAM" id="SignalP"/>
    </source>
</evidence>
<reference evidence="3 4" key="1">
    <citation type="submission" date="2023-08" db="EMBL/GenBank/DDBJ databases">
        <title>A Necator americanus chromosomal reference genome.</title>
        <authorList>
            <person name="Ilik V."/>
            <person name="Petrzelkova K.J."/>
            <person name="Pardy F."/>
            <person name="Fuh T."/>
            <person name="Niatou-Singa F.S."/>
            <person name="Gouil Q."/>
            <person name="Baker L."/>
            <person name="Ritchie M.E."/>
            <person name="Jex A.R."/>
            <person name="Gazzola D."/>
            <person name="Li H."/>
            <person name="Toshio Fujiwara R."/>
            <person name="Zhan B."/>
            <person name="Aroian R.V."/>
            <person name="Pafco B."/>
            <person name="Schwarz E.M."/>
        </authorList>
    </citation>
    <scope>NUCLEOTIDE SEQUENCE [LARGE SCALE GENOMIC DNA]</scope>
    <source>
        <strain evidence="3 4">Aroian</strain>
        <tissue evidence="3">Whole animal</tissue>
    </source>
</reference>
<feature type="signal peptide" evidence="1">
    <location>
        <begin position="1"/>
        <end position="27"/>
    </location>
</feature>
<evidence type="ECO:0000313" key="3">
    <source>
        <dbReference type="EMBL" id="KAK6738368.1"/>
    </source>
</evidence>
<protein>
    <recommendedName>
        <fullName evidence="2">CX domain-containing protein</fullName>
    </recommendedName>
</protein>
<keyword evidence="1" id="KW-0732">Signal</keyword>
<evidence type="ECO:0000259" key="2">
    <source>
        <dbReference type="Pfam" id="PF01705"/>
    </source>
</evidence>
<dbReference type="InterPro" id="IPR002619">
    <property type="entry name" value="CX"/>
</dbReference>
<organism evidence="3 4">
    <name type="scientific">Necator americanus</name>
    <name type="common">Human hookworm</name>
    <dbReference type="NCBI Taxonomy" id="51031"/>
    <lineage>
        <taxon>Eukaryota</taxon>
        <taxon>Metazoa</taxon>
        <taxon>Ecdysozoa</taxon>
        <taxon>Nematoda</taxon>
        <taxon>Chromadorea</taxon>
        <taxon>Rhabditida</taxon>
        <taxon>Rhabditina</taxon>
        <taxon>Rhabditomorpha</taxon>
        <taxon>Strongyloidea</taxon>
        <taxon>Ancylostomatidae</taxon>
        <taxon>Bunostominae</taxon>
        <taxon>Necator</taxon>
    </lineage>
</organism>
<keyword evidence="4" id="KW-1185">Reference proteome</keyword>
<accession>A0ABR1CL34</accession>
<dbReference type="Proteomes" id="UP001303046">
    <property type="component" value="Unassembled WGS sequence"/>
</dbReference>
<feature type="chain" id="PRO_5046733635" description="CX domain-containing protein" evidence="1">
    <location>
        <begin position="28"/>
        <end position="221"/>
    </location>
</feature>